<accession>A0A1V9Y2R6</accession>
<keyword evidence="2" id="KW-1185">Reference proteome</keyword>
<evidence type="ECO:0000313" key="1">
    <source>
        <dbReference type="EMBL" id="OQR79888.1"/>
    </source>
</evidence>
<sequence>MVIIQYRQVLSGVGNYDERRSSRKVVNVCLCARLRYSWTAFIQKVEYERAELTRIRQTTRNGDESLKGDRLESASKW</sequence>
<evidence type="ECO:0000313" key="2">
    <source>
        <dbReference type="Proteomes" id="UP000192247"/>
    </source>
</evidence>
<protein>
    <submittedName>
        <fullName evidence="1">Uncharacterized protein</fullName>
    </submittedName>
</protein>
<proteinExistence type="predicted"/>
<gene>
    <name evidence="1" type="ORF">BIW11_05420</name>
</gene>
<dbReference type="InParanoid" id="A0A1V9Y2R6"/>
<dbReference type="AlphaFoldDB" id="A0A1V9Y2R6"/>
<comment type="caution">
    <text evidence="1">The sequence shown here is derived from an EMBL/GenBank/DDBJ whole genome shotgun (WGS) entry which is preliminary data.</text>
</comment>
<name>A0A1V9Y2R6_9ACAR</name>
<organism evidence="1 2">
    <name type="scientific">Tropilaelaps mercedesae</name>
    <dbReference type="NCBI Taxonomy" id="418985"/>
    <lineage>
        <taxon>Eukaryota</taxon>
        <taxon>Metazoa</taxon>
        <taxon>Ecdysozoa</taxon>
        <taxon>Arthropoda</taxon>
        <taxon>Chelicerata</taxon>
        <taxon>Arachnida</taxon>
        <taxon>Acari</taxon>
        <taxon>Parasitiformes</taxon>
        <taxon>Mesostigmata</taxon>
        <taxon>Gamasina</taxon>
        <taxon>Dermanyssoidea</taxon>
        <taxon>Laelapidae</taxon>
        <taxon>Tropilaelaps</taxon>
    </lineage>
</organism>
<reference evidence="1 2" key="1">
    <citation type="journal article" date="2017" name="Gigascience">
        <title>Draft genome of the honey bee ectoparasitic mite, Tropilaelaps mercedesae, is shaped by the parasitic life history.</title>
        <authorList>
            <person name="Dong X."/>
            <person name="Armstrong S.D."/>
            <person name="Xia D."/>
            <person name="Makepeace B.L."/>
            <person name="Darby A.C."/>
            <person name="Kadowaki T."/>
        </authorList>
    </citation>
    <scope>NUCLEOTIDE SEQUENCE [LARGE SCALE GENOMIC DNA]</scope>
    <source>
        <strain evidence="1">Wuxi-XJTLU</strain>
    </source>
</reference>
<dbReference type="EMBL" id="MNPL01000576">
    <property type="protein sequence ID" value="OQR79888.1"/>
    <property type="molecule type" value="Genomic_DNA"/>
</dbReference>
<dbReference type="Proteomes" id="UP000192247">
    <property type="component" value="Unassembled WGS sequence"/>
</dbReference>